<dbReference type="AlphaFoldDB" id="A0A831WN35"/>
<dbReference type="Proteomes" id="UP000886335">
    <property type="component" value="Unassembled WGS sequence"/>
</dbReference>
<accession>A0A831WN35</accession>
<comment type="caution">
    <text evidence="2">The sequence shown here is derived from an EMBL/GenBank/DDBJ whole genome shotgun (WGS) entry which is preliminary data.</text>
</comment>
<gene>
    <name evidence="2" type="ORF">ENN50_00850</name>
</gene>
<name>A0A831WN35_PROAE</name>
<evidence type="ECO:0000256" key="1">
    <source>
        <dbReference type="SAM" id="Phobius"/>
    </source>
</evidence>
<protein>
    <submittedName>
        <fullName evidence="2">DUF2391 family protein</fullName>
    </submittedName>
</protein>
<organism evidence="2">
    <name type="scientific">Prosthecochloris aestuarii</name>
    <dbReference type="NCBI Taxonomy" id="1102"/>
    <lineage>
        <taxon>Bacteria</taxon>
        <taxon>Pseudomonadati</taxon>
        <taxon>Chlorobiota</taxon>
        <taxon>Chlorobiia</taxon>
        <taxon>Chlorobiales</taxon>
        <taxon>Chlorobiaceae</taxon>
        <taxon>Prosthecochloris</taxon>
    </lineage>
</organism>
<keyword evidence="1" id="KW-0472">Membrane</keyword>
<dbReference type="EMBL" id="DSBW01000017">
    <property type="protein sequence ID" value="HED30248.1"/>
    <property type="molecule type" value="Genomic_DNA"/>
</dbReference>
<dbReference type="Pfam" id="PF09622">
    <property type="entry name" value="DUF2391"/>
    <property type="match status" value="1"/>
</dbReference>
<keyword evidence="1" id="KW-0812">Transmembrane</keyword>
<proteinExistence type="predicted"/>
<sequence>MQNNTTNSEDIGQVIIGAAALSVPIAFSEESWHFGQTLPFPNLLLVFLLSLGFIMLFAYQSIFQGRLAGRYSIFLFRSVLDYLITLVVVAIVLLALDRFPLLEDPLIALKRTIVIAFPASMGAVVVDAFDKE</sequence>
<evidence type="ECO:0000313" key="2">
    <source>
        <dbReference type="EMBL" id="HED30248.1"/>
    </source>
</evidence>
<dbReference type="InterPro" id="IPR024464">
    <property type="entry name" value="DUF2391"/>
</dbReference>
<keyword evidence="1" id="KW-1133">Transmembrane helix</keyword>
<feature type="transmembrane region" description="Helical" evidence="1">
    <location>
        <begin position="43"/>
        <end position="62"/>
    </location>
</feature>
<feature type="transmembrane region" description="Helical" evidence="1">
    <location>
        <begin position="74"/>
        <end position="96"/>
    </location>
</feature>
<reference evidence="2" key="1">
    <citation type="journal article" date="2020" name="mSystems">
        <title>Genome- and Community-Level Interaction Insights into Carbon Utilization and Element Cycling Functions of Hydrothermarchaeota in Hydrothermal Sediment.</title>
        <authorList>
            <person name="Zhou Z."/>
            <person name="Liu Y."/>
            <person name="Xu W."/>
            <person name="Pan J."/>
            <person name="Luo Z.H."/>
            <person name="Li M."/>
        </authorList>
    </citation>
    <scope>NUCLEOTIDE SEQUENCE [LARGE SCALE GENOMIC DNA]</scope>
    <source>
        <strain evidence="2">SpSt-1181</strain>
    </source>
</reference>